<organism evidence="1 2">
    <name type="scientific">Enterococcus mundtii</name>
    <dbReference type="NCBI Taxonomy" id="53346"/>
    <lineage>
        <taxon>Bacteria</taxon>
        <taxon>Bacillati</taxon>
        <taxon>Bacillota</taxon>
        <taxon>Bacilli</taxon>
        <taxon>Lactobacillales</taxon>
        <taxon>Enterococcaceae</taxon>
        <taxon>Enterococcus</taxon>
    </lineage>
</organism>
<reference evidence="1 2" key="1">
    <citation type="journal article" date="2018" name="Pathog. Dis.">
        <title>Whole-genome sequencing based characterization of antimicrobial resistance in Enterococcus.</title>
        <authorList>
            <person name="Tyson G."/>
        </authorList>
    </citation>
    <scope>NUCLEOTIDE SEQUENCE [LARGE SCALE GENOMIC DNA]</scope>
    <source>
        <strain evidence="1 2">CVM N55263</strain>
    </source>
</reference>
<evidence type="ECO:0000313" key="2">
    <source>
        <dbReference type="Proteomes" id="UP000237934"/>
    </source>
</evidence>
<dbReference type="EMBL" id="PUAP01000006">
    <property type="protein sequence ID" value="PQF25314.1"/>
    <property type="molecule type" value="Genomic_DNA"/>
</dbReference>
<protein>
    <submittedName>
        <fullName evidence="1">Uncharacterized protein</fullName>
    </submittedName>
</protein>
<name>A0A2S7RYU9_ENTMU</name>
<accession>A0A2S7RYU9</accession>
<evidence type="ECO:0000313" key="1">
    <source>
        <dbReference type="EMBL" id="PQF25314.1"/>
    </source>
</evidence>
<gene>
    <name evidence="1" type="ORF">CUS89_01945</name>
</gene>
<dbReference type="RefSeq" id="WP_104870835.1">
    <property type="nucleotide sequence ID" value="NZ_PUAP01000006.1"/>
</dbReference>
<dbReference type="Proteomes" id="UP000237934">
    <property type="component" value="Unassembled WGS sequence"/>
</dbReference>
<proteinExistence type="predicted"/>
<sequence length="81" mass="9733">MAEERQCYGGQWKVPITPYNRRLYWPPSWIKCDCGELAKRVYVRKGDFLYPNGHYLCKACQREYQKVDGRDQFILVKPNEE</sequence>
<comment type="caution">
    <text evidence="1">The sequence shown here is derived from an EMBL/GenBank/DDBJ whole genome shotgun (WGS) entry which is preliminary data.</text>
</comment>
<dbReference type="AlphaFoldDB" id="A0A2S7RYU9"/>